<keyword evidence="4" id="KW-0496">Mitochondrion</keyword>
<dbReference type="GO" id="GO:0032981">
    <property type="term" value="P:mitochondrial respiratory chain complex I assembly"/>
    <property type="evidence" value="ECO:0007669"/>
    <property type="project" value="TreeGrafter"/>
</dbReference>
<evidence type="ECO:0008006" key="9">
    <source>
        <dbReference type="Google" id="ProtNLM"/>
    </source>
</evidence>
<evidence type="ECO:0000256" key="3">
    <source>
        <dbReference type="ARBA" id="ARBA00022946"/>
    </source>
</evidence>
<evidence type="ECO:0000256" key="2">
    <source>
        <dbReference type="ARBA" id="ARBA00022792"/>
    </source>
</evidence>
<organism evidence="7 8">
    <name type="scientific">Cucurbitaria berberidis CBS 394.84</name>
    <dbReference type="NCBI Taxonomy" id="1168544"/>
    <lineage>
        <taxon>Eukaryota</taxon>
        <taxon>Fungi</taxon>
        <taxon>Dikarya</taxon>
        <taxon>Ascomycota</taxon>
        <taxon>Pezizomycotina</taxon>
        <taxon>Dothideomycetes</taxon>
        <taxon>Pleosporomycetidae</taxon>
        <taxon>Pleosporales</taxon>
        <taxon>Pleosporineae</taxon>
        <taxon>Cucurbitariaceae</taxon>
        <taxon>Cucurbitaria</taxon>
    </lineage>
</organism>
<evidence type="ECO:0000313" key="7">
    <source>
        <dbReference type="EMBL" id="KAF1847044.1"/>
    </source>
</evidence>
<dbReference type="Proteomes" id="UP000800039">
    <property type="component" value="Unassembled WGS sequence"/>
</dbReference>
<dbReference type="OrthoDB" id="270318at2759"/>
<keyword evidence="3" id="KW-0809">Transit peptide</keyword>
<evidence type="ECO:0000256" key="6">
    <source>
        <dbReference type="ARBA" id="ARBA00038273"/>
    </source>
</evidence>
<evidence type="ECO:0000256" key="5">
    <source>
        <dbReference type="ARBA" id="ARBA00023136"/>
    </source>
</evidence>
<evidence type="ECO:0000313" key="8">
    <source>
        <dbReference type="Proteomes" id="UP000800039"/>
    </source>
</evidence>
<gene>
    <name evidence="7" type="ORF">K460DRAFT_275571</name>
</gene>
<dbReference type="RefSeq" id="XP_040789607.1">
    <property type="nucleotide sequence ID" value="XM_040928053.1"/>
</dbReference>
<dbReference type="GO" id="GO:0005743">
    <property type="term" value="C:mitochondrial inner membrane"/>
    <property type="evidence" value="ECO:0007669"/>
    <property type="project" value="UniProtKB-SubCell"/>
</dbReference>
<dbReference type="Pfam" id="PF00494">
    <property type="entry name" value="SQS_PSY"/>
    <property type="match status" value="1"/>
</dbReference>
<comment type="caution">
    <text evidence="7">The sequence shown here is derived from an EMBL/GenBank/DDBJ whole genome shotgun (WGS) entry which is preliminary data.</text>
</comment>
<dbReference type="GeneID" id="63845306"/>
<dbReference type="AlphaFoldDB" id="A0A9P4GKV6"/>
<reference evidence="7" key="1">
    <citation type="submission" date="2020-01" db="EMBL/GenBank/DDBJ databases">
        <authorList>
            <consortium name="DOE Joint Genome Institute"/>
            <person name="Haridas S."/>
            <person name="Albert R."/>
            <person name="Binder M."/>
            <person name="Bloem J."/>
            <person name="Labutti K."/>
            <person name="Salamov A."/>
            <person name="Andreopoulos B."/>
            <person name="Baker S.E."/>
            <person name="Barry K."/>
            <person name="Bills G."/>
            <person name="Bluhm B.H."/>
            <person name="Cannon C."/>
            <person name="Castanera R."/>
            <person name="Culley D.E."/>
            <person name="Daum C."/>
            <person name="Ezra D."/>
            <person name="Gonzalez J.B."/>
            <person name="Henrissat B."/>
            <person name="Kuo A."/>
            <person name="Liang C."/>
            <person name="Lipzen A."/>
            <person name="Lutzoni F."/>
            <person name="Magnuson J."/>
            <person name="Mondo S."/>
            <person name="Nolan M."/>
            <person name="Ohm R."/>
            <person name="Pangilinan J."/>
            <person name="Park H.-J."/>
            <person name="Ramirez L."/>
            <person name="Alfaro M."/>
            <person name="Sun H."/>
            <person name="Tritt A."/>
            <person name="Yoshinaga Y."/>
            <person name="Zwiers L.-H."/>
            <person name="Turgeon B.G."/>
            <person name="Goodwin S.B."/>
            <person name="Spatafora J.W."/>
            <person name="Crous P.W."/>
            <person name="Grigoriev I.V."/>
        </authorList>
    </citation>
    <scope>NUCLEOTIDE SEQUENCE</scope>
    <source>
        <strain evidence="7">CBS 394.84</strain>
    </source>
</reference>
<dbReference type="SUPFAM" id="SSF48576">
    <property type="entry name" value="Terpenoid synthases"/>
    <property type="match status" value="1"/>
</dbReference>
<evidence type="ECO:0000256" key="4">
    <source>
        <dbReference type="ARBA" id="ARBA00023128"/>
    </source>
</evidence>
<protein>
    <recommendedName>
        <fullName evidence="9">Squalene/phytoene synthase</fullName>
    </recommendedName>
</protein>
<dbReference type="PANTHER" id="PTHR21181:SF13">
    <property type="entry name" value="NADH DEHYDROGENASE (UBIQUINONE) COMPLEX I, ASSEMBLY FACTOR 6"/>
    <property type="match status" value="1"/>
</dbReference>
<keyword evidence="8" id="KW-1185">Reference proteome</keyword>
<keyword evidence="2" id="KW-0999">Mitochondrion inner membrane</keyword>
<accession>A0A9P4GKV6</accession>
<dbReference type="FunFam" id="1.10.600.10:FF:000026">
    <property type="entry name" value="NADH dehydrogenase (Ubiquinone) complex I, assembly factor 6"/>
    <property type="match status" value="1"/>
</dbReference>
<comment type="subcellular location">
    <subcellularLocation>
        <location evidence="1">Mitochondrion inner membrane</location>
    </subcellularLocation>
</comment>
<name>A0A9P4GKV6_9PLEO</name>
<comment type="similarity">
    <text evidence="6">Belongs to the NDUFAF6 family.</text>
</comment>
<dbReference type="PANTHER" id="PTHR21181">
    <property type="match status" value="1"/>
</dbReference>
<dbReference type="InterPro" id="IPR008949">
    <property type="entry name" value="Isoprenoid_synthase_dom_sf"/>
</dbReference>
<proteinExistence type="inferred from homology"/>
<dbReference type="InterPro" id="IPR002060">
    <property type="entry name" value="Squ/phyt_synthse"/>
</dbReference>
<sequence>MPSSKLCTAFVRRTYGPSKTPRRQFHASRYLLDTARPSEAEVDRARAYCANLIRSYDAPSHILQTFIPQSSRDAYLAIRAFNVDVARVADTTSTPTIGMMRMQFWRDTVTKALAGTPPKEPVAILLARAAEDLHERSGQKARLSKNWFLRIINTREQYLTNPPYPTLSALESYAENTYSTMMYLTLSALPQASITTDHIASHIGKAMGIAAVLRGIPLIAFPRQQPLGGQSGPTQGAVLLPLDVMAEANVREEDVFRQGASAPGLRDAVFTVATRANDHLITAREMLSKLRSEGTLGHDFEHQNEEEHQYSPQQLDAGQDAQLAEVEQAFGVFMSSIATQSWLDRLQKVDFDVFDASLRKVDWKLPMKAYWGYSRRKI</sequence>
<keyword evidence="5" id="KW-0472">Membrane</keyword>
<evidence type="ECO:0000256" key="1">
    <source>
        <dbReference type="ARBA" id="ARBA00004273"/>
    </source>
</evidence>
<dbReference type="Gene3D" id="1.10.600.10">
    <property type="entry name" value="Farnesyl Diphosphate Synthase"/>
    <property type="match status" value="1"/>
</dbReference>
<dbReference type="EMBL" id="ML976615">
    <property type="protein sequence ID" value="KAF1847044.1"/>
    <property type="molecule type" value="Genomic_DNA"/>
</dbReference>